<dbReference type="SMART" id="SM00530">
    <property type="entry name" value="HTH_XRE"/>
    <property type="match status" value="1"/>
</dbReference>
<dbReference type="GO" id="GO:0003677">
    <property type="term" value="F:DNA binding"/>
    <property type="evidence" value="ECO:0007669"/>
    <property type="project" value="UniProtKB-KW"/>
</dbReference>
<sequence>MLTIEEIREGLTRPGKTQKGLAAALGVDNSQVSRLLTGKRALRAHEVPLILAYLESDGAPPAGRGRTAGPELVQIGGDRFAMLPVYDAAASAGPGLEAEDGAPIHRVAFRADWLRRVTRADLSQLAVIAVDGDSMEPTLRQGDNVLVDLSQTRPGRKDGIYVLRTDGGLQVKRVVVHPTTGRVTIISDNKEHYPTFADLPPEGIAVVGRVIWLGRQIGM</sequence>
<evidence type="ECO:0000256" key="3">
    <source>
        <dbReference type="ARBA" id="ARBA00023015"/>
    </source>
</evidence>
<organism evidence="7 8">
    <name type="scientific">Caldovatus sediminis</name>
    <dbReference type="NCBI Taxonomy" id="2041189"/>
    <lineage>
        <taxon>Bacteria</taxon>
        <taxon>Pseudomonadati</taxon>
        <taxon>Pseudomonadota</taxon>
        <taxon>Alphaproteobacteria</taxon>
        <taxon>Acetobacterales</taxon>
        <taxon>Roseomonadaceae</taxon>
        <taxon>Caldovatus</taxon>
    </lineage>
</organism>
<dbReference type="PROSITE" id="PS50943">
    <property type="entry name" value="HTH_CROC1"/>
    <property type="match status" value="1"/>
</dbReference>
<keyword evidence="8" id="KW-1185">Reference proteome</keyword>
<dbReference type="GO" id="GO:0016020">
    <property type="term" value="C:membrane"/>
    <property type="evidence" value="ECO:0007669"/>
    <property type="project" value="InterPro"/>
</dbReference>
<dbReference type="CDD" id="cd00093">
    <property type="entry name" value="HTH_XRE"/>
    <property type="match status" value="1"/>
</dbReference>
<comment type="caution">
    <text evidence="7">The sequence shown here is derived from an EMBL/GenBank/DDBJ whole genome shotgun (WGS) entry which is preliminary data.</text>
</comment>
<dbReference type="PANTHER" id="PTHR40661">
    <property type="match status" value="1"/>
</dbReference>
<feature type="domain" description="HTH cro/C1-type" evidence="6">
    <location>
        <begin position="4"/>
        <end position="40"/>
    </location>
</feature>
<dbReference type="GO" id="GO:0006508">
    <property type="term" value="P:proteolysis"/>
    <property type="evidence" value="ECO:0007669"/>
    <property type="project" value="UniProtKB-KW"/>
</dbReference>
<dbReference type="SUPFAM" id="SSF47413">
    <property type="entry name" value="lambda repressor-like DNA-binding domains"/>
    <property type="match status" value="1"/>
</dbReference>
<evidence type="ECO:0000256" key="4">
    <source>
        <dbReference type="ARBA" id="ARBA00023125"/>
    </source>
</evidence>
<dbReference type="InterPro" id="IPR001387">
    <property type="entry name" value="Cro/C1-type_HTH"/>
</dbReference>
<evidence type="ECO:0000259" key="6">
    <source>
        <dbReference type="PROSITE" id="PS50943"/>
    </source>
</evidence>
<proteinExistence type="predicted"/>
<dbReference type="GO" id="GO:0004252">
    <property type="term" value="F:serine-type endopeptidase activity"/>
    <property type="evidence" value="ECO:0007669"/>
    <property type="project" value="InterPro"/>
</dbReference>
<accession>A0A8J2ZFV9</accession>
<dbReference type="SUPFAM" id="SSF51306">
    <property type="entry name" value="LexA/Signal peptidase"/>
    <property type="match status" value="1"/>
</dbReference>
<dbReference type="InterPro" id="IPR015927">
    <property type="entry name" value="Peptidase_S24_S26A/B/C"/>
</dbReference>
<protein>
    <recommendedName>
        <fullName evidence="6">HTH cro/C1-type domain-containing protein</fullName>
    </recommendedName>
</protein>
<reference evidence="7 8" key="1">
    <citation type="journal article" date="2014" name="Int. J. Syst. Evol. Microbiol.">
        <title>Complete genome sequence of Corynebacterium casei LMG S-19264T (=DSM 44701T), isolated from a smear-ripened cheese.</title>
        <authorList>
            <consortium name="US DOE Joint Genome Institute (JGI-PGF)"/>
            <person name="Walter F."/>
            <person name="Albersmeier A."/>
            <person name="Kalinowski J."/>
            <person name="Ruckert C."/>
        </authorList>
    </citation>
    <scope>NUCLEOTIDE SEQUENCE [LARGE SCALE GENOMIC DNA]</scope>
    <source>
        <strain evidence="7 8">CGMCC 1.16330</strain>
    </source>
</reference>
<dbReference type="RefSeq" id="WP_188903913.1">
    <property type="nucleotide sequence ID" value="NZ_BMKS01000022.1"/>
</dbReference>
<evidence type="ECO:0000256" key="1">
    <source>
        <dbReference type="ARBA" id="ARBA00022670"/>
    </source>
</evidence>
<dbReference type="InterPro" id="IPR036286">
    <property type="entry name" value="LexA/Signal_pep-like_sf"/>
</dbReference>
<dbReference type="PROSITE" id="PS00501">
    <property type="entry name" value="SPASE_I_1"/>
    <property type="match status" value="1"/>
</dbReference>
<dbReference type="InterPro" id="IPR010982">
    <property type="entry name" value="Lambda_DNA-bd_dom_sf"/>
</dbReference>
<keyword evidence="4" id="KW-0238">DNA-binding</keyword>
<dbReference type="PANTHER" id="PTHR40661:SF3">
    <property type="entry name" value="FELS-1 PROPHAGE TRANSCRIPTIONAL REGULATOR"/>
    <property type="match status" value="1"/>
</dbReference>
<dbReference type="EMBL" id="BMKS01000022">
    <property type="protein sequence ID" value="GGG50607.1"/>
    <property type="molecule type" value="Genomic_DNA"/>
</dbReference>
<dbReference type="InterPro" id="IPR039418">
    <property type="entry name" value="LexA-like"/>
</dbReference>
<evidence type="ECO:0000256" key="5">
    <source>
        <dbReference type="ARBA" id="ARBA00023163"/>
    </source>
</evidence>
<keyword evidence="3" id="KW-0805">Transcription regulation</keyword>
<dbReference type="Proteomes" id="UP000597507">
    <property type="component" value="Unassembled WGS sequence"/>
</dbReference>
<evidence type="ECO:0000313" key="8">
    <source>
        <dbReference type="Proteomes" id="UP000597507"/>
    </source>
</evidence>
<keyword evidence="5" id="KW-0804">Transcription</keyword>
<dbReference type="Pfam" id="PF01381">
    <property type="entry name" value="HTH_3"/>
    <property type="match status" value="1"/>
</dbReference>
<keyword evidence="2" id="KW-0378">Hydrolase</keyword>
<evidence type="ECO:0000313" key="7">
    <source>
        <dbReference type="EMBL" id="GGG50607.1"/>
    </source>
</evidence>
<evidence type="ECO:0000256" key="2">
    <source>
        <dbReference type="ARBA" id="ARBA00022801"/>
    </source>
</evidence>
<name>A0A8J2ZFV9_9PROT</name>
<dbReference type="Gene3D" id="2.10.109.10">
    <property type="entry name" value="Umud Fragment, subunit A"/>
    <property type="match status" value="1"/>
</dbReference>
<dbReference type="CDD" id="cd06529">
    <property type="entry name" value="S24_LexA-like"/>
    <property type="match status" value="1"/>
</dbReference>
<dbReference type="AlphaFoldDB" id="A0A8J2ZFV9"/>
<dbReference type="Pfam" id="PF00717">
    <property type="entry name" value="Peptidase_S24"/>
    <property type="match status" value="1"/>
</dbReference>
<keyword evidence="1" id="KW-0645">Protease</keyword>
<gene>
    <name evidence="7" type="ORF">GCM10010964_42330</name>
</gene>
<dbReference type="InterPro" id="IPR019756">
    <property type="entry name" value="Pept_S26A_signal_pept_1_Ser-AS"/>
</dbReference>